<gene>
    <name evidence="1" type="ORF">A7P85_05225</name>
</gene>
<accession>A0A1A9RDC1</accession>
<evidence type="ECO:0000313" key="1">
    <source>
        <dbReference type="EMBL" id="OAM16845.1"/>
    </source>
</evidence>
<protein>
    <submittedName>
        <fullName evidence="1">Uncharacterized protein</fullName>
    </submittedName>
</protein>
<sequence length="176" mass="20586">MSARELSDAWKITVLERRTSIGNSSERAKYRAENEKLYIGGTSGWYVYKDNYGAIDTLEIQATYNYSVLYQNKSLFPEARFPKSFLPFYYIPEDIVDTYHIKHSHFLGNEYLFTENGKSVDNNHIHQPFEHYLWFKSIDTLTMLPMLDINTASNAGILGMTYYRTAPDFLVLRIHK</sequence>
<organism evidence="1 2">
    <name type="scientific">Eikenella corrodens</name>
    <dbReference type="NCBI Taxonomy" id="539"/>
    <lineage>
        <taxon>Bacteria</taxon>
        <taxon>Pseudomonadati</taxon>
        <taxon>Pseudomonadota</taxon>
        <taxon>Betaproteobacteria</taxon>
        <taxon>Neisseriales</taxon>
        <taxon>Neisseriaceae</taxon>
        <taxon>Eikenella</taxon>
    </lineage>
</organism>
<dbReference type="EMBL" id="LXSF01000004">
    <property type="protein sequence ID" value="OAM16845.1"/>
    <property type="molecule type" value="Genomic_DNA"/>
</dbReference>
<reference evidence="2" key="1">
    <citation type="submission" date="2016-05" db="EMBL/GenBank/DDBJ databases">
        <title>Draft genome of Corynebacterium afermentans subsp. afermentans LCDC 88199T.</title>
        <authorList>
            <person name="Bernier A.-M."/>
            <person name="Bernard K."/>
        </authorList>
    </citation>
    <scope>NUCLEOTIDE SEQUENCE [LARGE SCALE GENOMIC DNA]</scope>
    <source>
        <strain evidence="2">NML01-0328</strain>
    </source>
</reference>
<evidence type="ECO:0000313" key="2">
    <source>
        <dbReference type="Proteomes" id="UP000078003"/>
    </source>
</evidence>
<proteinExistence type="predicted"/>
<dbReference type="AlphaFoldDB" id="A0A1A9RDC1"/>
<comment type="caution">
    <text evidence="1">The sequence shown here is derived from an EMBL/GenBank/DDBJ whole genome shotgun (WGS) entry which is preliminary data.</text>
</comment>
<dbReference type="Proteomes" id="UP000078003">
    <property type="component" value="Unassembled WGS sequence"/>
</dbReference>
<name>A0A1A9RDC1_EIKCO</name>